<organism evidence="8 9">
    <name type="scientific">Metabacillus mangrovi</name>
    <dbReference type="NCBI Taxonomy" id="1491830"/>
    <lineage>
        <taxon>Bacteria</taxon>
        <taxon>Bacillati</taxon>
        <taxon>Bacillota</taxon>
        <taxon>Bacilli</taxon>
        <taxon>Bacillales</taxon>
        <taxon>Bacillaceae</taxon>
        <taxon>Metabacillus</taxon>
    </lineage>
</organism>
<evidence type="ECO:0000256" key="4">
    <source>
        <dbReference type="ARBA" id="ARBA00022777"/>
    </source>
</evidence>
<feature type="binding site" evidence="7">
    <location>
        <position position="78"/>
    </location>
    <ligand>
        <name>substrate</name>
    </ligand>
</feature>
<dbReference type="GO" id="GO:0004765">
    <property type="term" value="F:shikimate kinase activity"/>
    <property type="evidence" value="ECO:0007669"/>
    <property type="project" value="UniProtKB-UniRule"/>
</dbReference>
<dbReference type="OrthoDB" id="9800332at2"/>
<keyword evidence="2 7" id="KW-0808">Transferase</keyword>
<keyword evidence="3 7" id="KW-0547">Nucleotide-binding</keyword>
<protein>
    <recommendedName>
        <fullName evidence="7">Shikimate kinase</fullName>
        <shortName evidence="7">SK</shortName>
        <ecNumber evidence="7">2.7.1.71</ecNumber>
    </recommendedName>
</protein>
<dbReference type="AlphaFoldDB" id="A0A7X2S2A4"/>
<dbReference type="InterPro" id="IPR027417">
    <property type="entry name" value="P-loop_NTPase"/>
</dbReference>
<proteinExistence type="inferred from homology"/>
<dbReference type="InterPro" id="IPR031322">
    <property type="entry name" value="Shikimate/glucono_kinase"/>
</dbReference>
<feature type="binding site" evidence="7">
    <location>
        <position position="33"/>
    </location>
    <ligand>
        <name>substrate</name>
    </ligand>
</feature>
<comment type="subunit">
    <text evidence="7">Monomer.</text>
</comment>
<feature type="binding site" evidence="7">
    <location>
        <position position="116"/>
    </location>
    <ligand>
        <name>ATP</name>
        <dbReference type="ChEBI" id="CHEBI:30616"/>
    </ligand>
</feature>
<dbReference type="GO" id="GO:0009423">
    <property type="term" value="P:chorismate biosynthetic process"/>
    <property type="evidence" value="ECO:0007669"/>
    <property type="project" value="UniProtKB-UniRule"/>
</dbReference>
<feature type="binding site" evidence="7">
    <location>
        <position position="57"/>
    </location>
    <ligand>
        <name>substrate</name>
    </ligand>
</feature>
<dbReference type="Gene3D" id="3.40.50.300">
    <property type="entry name" value="P-loop containing nucleotide triphosphate hydrolases"/>
    <property type="match status" value="1"/>
</dbReference>
<evidence type="ECO:0000313" key="9">
    <source>
        <dbReference type="Proteomes" id="UP000434639"/>
    </source>
</evidence>
<dbReference type="EC" id="2.7.1.71" evidence="7"/>
<sequence length="164" mass="18368">MKNIILTGFMGAGKTTAGAALGGKLQLPVYDTDHLIENEHGLTIREIFQSHGEQLFREMETQLLGRLPSEPAVITTGGGIVMRAENRELLKRAGTVFFLSCPFDEIYERLKEDSTRPLLYEKTKEEIRQLYESRIPFYRDGSIEIDTSGKTPEEVADCIISSLG</sequence>
<comment type="similarity">
    <text evidence="7">Belongs to the shikimate kinase family.</text>
</comment>
<dbReference type="EMBL" id="WMIB01000001">
    <property type="protein sequence ID" value="MTH52397.1"/>
    <property type="molecule type" value="Genomic_DNA"/>
</dbReference>
<evidence type="ECO:0000256" key="6">
    <source>
        <dbReference type="ARBA" id="ARBA00023141"/>
    </source>
</evidence>
<keyword evidence="1 7" id="KW-0028">Amino-acid biosynthesis</keyword>
<evidence type="ECO:0000256" key="3">
    <source>
        <dbReference type="ARBA" id="ARBA00022741"/>
    </source>
</evidence>
<feature type="binding site" evidence="7">
    <location>
        <position position="134"/>
    </location>
    <ligand>
        <name>substrate</name>
    </ligand>
</feature>
<dbReference type="InterPro" id="IPR000623">
    <property type="entry name" value="Shikimate_kinase/TSH1"/>
</dbReference>
<feature type="binding site" evidence="7">
    <location>
        <position position="15"/>
    </location>
    <ligand>
        <name>Mg(2+)</name>
        <dbReference type="ChEBI" id="CHEBI:18420"/>
    </ligand>
</feature>
<accession>A0A7X2S2A4</accession>
<keyword evidence="5 7" id="KW-0067">ATP-binding</keyword>
<comment type="subcellular location">
    <subcellularLocation>
        <location evidence="7">Cytoplasm</location>
    </subcellularLocation>
</comment>
<evidence type="ECO:0000313" key="8">
    <source>
        <dbReference type="EMBL" id="MTH52397.1"/>
    </source>
</evidence>
<comment type="function">
    <text evidence="7">Catalyzes the specific phosphorylation of the 3-hydroxyl group of shikimic acid using ATP as a cosubstrate.</text>
</comment>
<keyword evidence="6 7" id="KW-0057">Aromatic amino acid biosynthesis</keyword>
<comment type="caution">
    <text evidence="8">The sequence shown here is derived from an EMBL/GenBank/DDBJ whole genome shotgun (WGS) entry which is preliminary data.</text>
</comment>
<dbReference type="GO" id="GO:0000287">
    <property type="term" value="F:magnesium ion binding"/>
    <property type="evidence" value="ECO:0007669"/>
    <property type="project" value="UniProtKB-UniRule"/>
</dbReference>
<dbReference type="UniPathway" id="UPA00053">
    <property type="reaction ID" value="UER00088"/>
</dbReference>
<dbReference type="CDD" id="cd00464">
    <property type="entry name" value="SK"/>
    <property type="match status" value="1"/>
</dbReference>
<keyword evidence="9" id="KW-1185">Reference proteome</keyword>
<dbReference type="SUPFAM" id="SSF52540">
    <property type="entry name" value="P-loop containing nucleoside triphosphate hydrolases"/>
    <property type="match status" value="1"/>
</dbReference>
<dbReference type="GO" id="GO:0009073">
    <property type="term" value="P:aromatic amino acid family biosynthetic process"/>
    <property type="evidence" value="ECO:0007669"/>
    <property type="project" value="UniProtKB-KW"/>
</dbReference>
<evidence type="ECO:0000256" key="7">
    <source>
        <dbReference type="HAMAP-Rule" id="MF_00109"/>
    </source>
</evidence>
<comment type="pathway">
    <text evidence="7">Metabolic intermediate biosynthesis; chorismate biosynthesis; chorismate from D-erythrose 4-phosphate and phosphoenolpyruvate: step 5/7.</text>
</comment>
<dbReference type="GO" id="GO:0008652">
    <property type="term" value="P:amino acid biosynthetic process"/>
    <property type="evidence" value="ECO:0007669"/>
    <property type="project" value="UniProtKB-KW"/>
</dbReference>
<reference evidence="8 9" key="1">
    <citation type="journal article" date="2017" name="Int. J. Syst. Evol. Microbiol.">
        <title>Bacillus mangrovi sp. nov., isolated from a sediment sample from a mangrove forest.</title>
        <authorList>
            <person name="Gupta V."/>
            <person name="Singh P.K."/>
            <person name="Korpole S."/>
            <person name="Tanuku N.R.S."/>
            <person name="Pinnaka A.K."/>
        </authorList>
    </citation>
    <scope>NUCLEOTIDE SEQUENCE [LARGE SCALE GENOMIC DNA]</scope>
    <source>
        <strain evidence="8 9">KCTC 33872</strain>
    </source>
</reference>
<evidence type="ECO:0000256" key="2">
    <source>
        <dbReference type="ARBA" id="ARBA00022679"/>
    </source>
</evidence>
<dbReference type="RefSeq" id="WP_155110899.1">
    <property type="nucleotide sequence ID" value="NZ_WMIB01000001.1"/>
</dbReference>
<evidence type="ECO:0000256" key="5">
    <source>
        <dbReference type="ARBA" id="ARBA00022840"/>
    </source>
</evidence>
<dbReference type="GO" id="GO:0005829">
    <property type="term" value="C:cytosol"/>
    <property type="evidence" value="ECO:0007669"/>
    <property type="project" value="TreeGrafter"/>
</dbReference>
<gene>
    <name evidence="7" type="primary">aroK</name>
    <name evidence="8" type="ORF">GKZ89_03185</name>
</gene>
<keyword evidence="7" id="KW-0479">Metal-binding</keyword>
<comment type="catalytic activity">
    <reaction evidence="7">
        <text>shikimate + ATP = 3-phosphoshikimate + ADP + H(+)</text>
        <dbReference type="Rhea" id="RHEA:13121"/>
        <dbReference type="ChEBI" id="CHEBI:15378"/>
        <dbReference type="ChEBI" id="CHEBI:30616"/>
        <dbReference type="ChEBI" id="CHEBI:36208"/>
        <dbReference type="ChEBI" id="CHEBI:145989"/>
        <dbReference type="ChEBI" id="CHEBI:456216"/>
        <dbReference type="EC" id="2.7.1.71"/>
    </reaction>
</comment>
<dbReference type="Proteomes" id="UP000434639">
    <property type="component" value="Unassembled WGS sequence"/>
</dbReference>
<dbReference type="Pfam" id="PF01202">
    <property type="entry name" value="SKI"/>
    <property type="match status" value="1"/>
</dbReference>
<dbReference type="PANTHER" id="PTHR21087:SF16">
    <property type="entry name" value="SHIKIMATE KINASE 1, CHLOROPLASTIC"/>
    <property type="match status" value="1"/>
</dbReference>
<keyword evidence="7" id="KW-0460">Magnesium</keyword>
<comment type="caution">
    <text evidence="7">Lacks conserved residue(s) required for the propagation of feature annotation.</text>
</comment>
<dbReference type="PANTHER" id="PTHR21087">
    <property type="entry name" value="SHIKIMATE KINASE"/>
    <property type="match status" value="1"/>
</dbReference>
<dbReference type="GO" id="GO:0005524">
    <property type="term" value="F:ATP binding"/>
    <property type="evidence" value="ECO:0007669"/>
    <property type="project" value="UniProtKB-UniRule"/>
</dbReference>
<comment type="cofactor">
    <cofactor evidence="7">
        <name>Mg(2+)</name>
        <dbReference type="ChEBI" id="CHEBI:18420"/>
    </cofactor>
    <text evidence="7">Binds 1 Mg(2+) ion per subunit.</text>
</comment>
<dbReference type="PRINTS" id="PR01100">
    <property type="entry name" value="SHIKIMTKNASE"/>
</dbReference>
<name>A0A7X2S2A4_9BACI</name>
<keyword evidence="7" id="KW-0963">Cytoplasm</keyword>
<evidence type="ECO:0000256" key="1">
    <source>
        <dbReference type="ARBA" id="ARBA00022605"/>
    </source>
</evidence>
<keyword evidence="4 7" id="KW-0418">Kinase</keyword>
<dbReference type="HAMAP" id="MF_00109">
    <property type="entry name" value="Shikimate_kinase"/>
    <property type="match status" value="1"/>
</dbReference>
<feature type="binding site" evidence="7">
    <location>
        <begin position="11"/>
        <end position="16"/>
    </location>
    <ligand>
        <name>ATP</name>
        <dbReference type="ChEBI" id="CHEBI:30616"/>
    </ligand>
</feature>